<evidence type="ECO:0000313" key="1">
    <source>
        <dbReference type="EMBL" id="AYV85352.1"/>
    </source>
</evidence>
<name>A0A3G5ADU4_9VIRU</name>
<sequence>MTKNIDAVNRNVIYIKTRVEYLLQNGRKEIHTKSELDKFPVGALISYINKHDIFRTAGFLTKVTDDYFIYIQPDLKTRIRVRFKNVKKMYLGTVYETINDLVSIVKTNKKETKFPVIIDNIVVYYANNRYDEIRYRNTEKFCLMLAWFSFFRS</sequence>
<proteinExistence type="predicted"/>
<reference evidence="1" key="1">
    <citation type="submission" date="2018-10" db="EMBL/GenBank/DDBJ databases">
        <title>Hidden diversity of soil giant viruses.</title>
        <authorList>
            <person name="Schulz F."/>
            <person name="Alteio L."/>
            <person name="Goudeau D."/>
            <person name="Ryan E.M."/>
            <person name="Malmstrom R.R."/>
            <person name="Blanchard J."/>
            <person name="Woyke T."/>
        </authorList>
    </citation>
    <scope>NUCLEOTIDE SEQUENCE</scope>
    <source>
        <strain evidence="1">SAV1</strain>
    </source>
</reference>
<accession>A0A3G5ADU4</accession>
<protein>
    <submittedName>
        <fullName evidence="1">Uncharacterized protein</fullName>
    </submittedName>
</protein>
<organism evidence="1">
    <name type="scientific">Satyrvirus sp</name>
    <dbReference type="NCBI Taxonomy" id="2487771"/>
    <lineage>
        <taxon>Viruses</taxon>
        <taxon>Varidnaviria</taxon>
        <taxon>Bamfordvirae</taxon>
        <taxon>Nucleocytoviricota</taxon>
        <taxon>Megaviricetes</taxon>
        <taxon>Imitervirales</taxon>
        <taxon>Mimiviridae</taxon>
        <taxon>Megamimivirinae</taxon>
    </lineage>
</organism>
<dbReference type="EMBL" id="MK072448">
    <property type="protein sequence ID" value="AYV85352.1"/>
    <property type="molecule type" value="Genomic_DNA"/>
</dbReference>
<gene>
    <name evidence="1" type="ORF">Satyrvirus12_6</name>
</gene>